<name>A0A369VVV3_9SPHN</name>
<organism evidence="2 3">
    <name type="scientific">Sphingomonas aracearum</name>
    <dbReference type="NCBI Taxonomy" id="2283317"/>
    <lineage>
        <taxon>Bacteria</taxon>
        <taxon>Pseudomonadati</taxon>
        <taxon>Pseudomonadota</taxon>
        <taxon>Alphaproteobacteria</taxon>
        <taxon>Sphingomonadales</taxon>
        <taxon>Sphingomonadaceae</taxon>
        <taxon>Sphingomonas</taxon>
    </lineage>
</organism>
<dbReference type="AlphaFoldDB" id="A0A369VVV3"/>
<dbReference type="Proteomes" id="UP000253918">
    <property type="component" value="Unassembled WGS sequence"/>
</dbReference>
<accession>A0A369VVV3</accession>
<reference evidence="2 3" key="1">
    <citation type="submission" date="2018-07" db="EMBL/GenBank/DDBJ databases">
        <title>a novel species of Sphingomonas isolated from the rhizosphere soil of Araceae plant.</title>
        <authorList>
            <person name="Zhiyong W."/>
            <person name="Qinglan Z."/>
            <person name="Zhiwei F."/>
            <person name="Ding X."/>
            <person name="Gejiao W."/>
            <person name="Shixue Z."/>
        </authorList>
    </citation>
    <scope>NUCLEOTIDE SEQUENCE [LARGE SCALE GENOMIC DNA]</scope>
    <source>
        <strain evidence="2 3">WZY 27</strain>
    </source>
</reference>
<protein>
    <submittedName>
        <fullName evidence="2">Uncharacterized protein</fullName>
    </submittedName>
</protein>
<feature type="compositionally biased region" description="Polar residues" evidence="1">
    <location>
        <begin position="1"/>
        <end position="15"/>
    </location>
</feature>
<evidence type="ECO:0000256" key="1">
    <source>
        <dbReference type="SAM" id="MobiDB-lite"/>
    </source>
</evidence>
<feature type="region of interest" description="Disordered" evidence="1">
    <location>
        <begin position="1"/>
        <end position="48"/>
    </location>
</feature>
<dbReference type="EMBL" id="QQNB01000002">
    <property type="protein sequence ID" value="RDE05707.1"/>
    <property type="molecule type" value="Genomic_DNA"/>
</dbReference>
<dbReference type="RefSeq" id="WP_114687776.1">
    <property type="nucleotide sequence ID" value="NZ_QQNB01000002.1"/>
</dbReference>
<keyword evidence="3" id="KW-1185">Reference proteome</keyword>
<evidence type="ECO:0000313" key="2">
    <source>
        <dbReference type="EMBL" id="RDE05707.1"/>
    </source>
</evidence>
<gene>
    <name evidence="2" type="ORF">DVW87_10885</name>
</gene>
<sequence length="94" mass="10009">MSSTTDNAQEGNDSNTVRDGEKVSLPFSFRDSARRGPPPAPPLAGRTLRCTDTGRLTIIDGSMAAAIGSEAARSGLTVEGYLRRLHYALERSDA</sequence>
<evidence type="ECO:0000313" key="3">
    <source>
        <dbReference type="Proteomes" id="UP000253918"/>
    </source>
</evidence>
<proteinExistence type="predicted"/>
<comment type="caution">
    <text evidence="2">The sequence shown here is derived from an EMBL/GenBank/DDBJ whole genome shotgun (WGS) entry which is preliminary data.</text>
</comment>